<proteinExistence type="predicted"/>
<feature type="transmembrane region" description="Helical" evidence="2">
    <location>
        <begin position="31"/>
        <end position="51"/>
    </location>
</feature>
<accession>A0A381PSG6</accession>
<name>A0A381PSG6_9ZZZZ</name>
<keyword evidence="2" id="KW-1133">Transmembrane helix</keyword>
<keyword evidence="2" id="KW-0812">Transmembrane</keyword>
<dbReference type="EMBL" id="UINC01001038">
    <property type="protein sequence ID" value="SUZ68413.1"/>
    <property type="molecule type" value="Genomic_DNA"/>
</dbReference>
<dbReference type="PANTHER" id="PTHR35335">
    <property type="entry name" value="UPF0716 PROTEIN FXSA"/>
    <property type="match status" value="1"/>
</dbReference>
<feature type="transmembrane region" description="Helical" evidence="2">
    <location>
        <begin position="7"/>
        <end position="25"/>
    </location>
</feature>
<feature type="transmembrane region" description="Helical" evidence="2">
    <location>
        <begin position="78"/>
        <end position="103"/>
    </location>
</feature>
<protein>
    <recommendedName>
        <fullName evidence="4">FxsA cytoplasmic membrane protein</fullName>
    </recommendedName>
</protein>
<dbReference type="NCBIfam" id="NF008528">
    <property type="entry name" value="PRK11463.1-2"/>
    <property type="match status" value="1"/>
</dbReference>
<organism evidence="3">
    <name type="scientific">marine metagenome</name>
    <dbReference type="NCBI Taxonomy" id="408172"/>
    <lineage>
        <taxon>unclassified sequences</taxon>
        <taxon>metagenomes</taxon>
        <taxon>ecological metagenomes</taxon>
    </lineage>
</organism>
<dbReference type="Pfam" id="PF04186">
    <property type="entry name" value="FxsA"/>
    <property type="match status" value="1"/>
</dbReference>
<feature type="region of interest" description="Disordered" evidence="1">
    <location>
        <begin position="135"/>
        <end position="166"/>
    </location>
</feature>
<reference evidence="3" key="1">
    <citation type="submission" date="2018-05" db="EMBL/GenBank/DDBJ databases">
        <authorList>
            <person name="Lanie J.A."/>
            <person name="Ng W.-L."/>
            <person name="Kazmierczak K.M."/>
            <person name="Andrzejewski T.M."/>
            <person name="Davidsen T.M."/>
            <person name="Wayne K.J."/>
            <person name="Tettelin H."/>
            <person name="Glass J.I."/>
            <person name="Rusch D."/>
            <person name="Podicherti R."/>
            <person name="Tsui H.-C.T."/>
            <person name="Winkler M.E."/>
        </authorList>
    </citation>
    <scope>NUCLEOTIDE SEQUENCE</scope>
</reference>
<dbReference type="GO" id="GO:0016020">
    <property type="term" value="C:membrane"/>
    <property type="evidence" value="ECO:0007669"/>
    <property type="project" value="InterPro"/>
</dbReference>
<keyword evidence="2" id="KW-0472">Membrane</keyword>
<evidence type="ECO:0000256" key="2">
    <source>
        <dbReference type="SAM" id="Phobius"/>
    </source>
</evidence>
<evidence type="ECO:0000256" key="1">
    <source>
        <dbReference type="SAM" id="MobiDB-lite"/>
    </source>
</evidence>
<gene>
    <name evidence="3" type="ORF">METZ01_LOCUS21267</name>
</gene>
<sequence length="166" mass="17578">MSILGRLALLFVIIPLLELALLIQMGQWVGVRPTIGLVVLTGVGGAVLARAQGLRTMWRLRHDLANGRIPGQAIMDGMAVLAGGALLLTPGVLTDLIGFSLLVPGTRHLIQKRIMARLERRIQEGAVQVVTGGELWSRSPHATPPHATSPDPIPPDSMSPTGSPGE</sequence>
<evidence type="ECO:0008006" key="4">
    <source>
        <dbReference type="Google" id="ProtNLM"/>
    </source>
</evidence>
<dbReference type="InterPro" id="IPR007313">
    <property type="entry name" value="FxsA"/>
</dbReference>
<dbReference type="PANTHER" id="PTHR35335:SF1">
    <property type="entry name" value="UPF0716 PROTEIN FXSA"/>
    <property type="match status" value="1"/>
</dbReference>
<evidence type="ECO:0000313" key="3">
    <source>
        <dbReference type="EMBL" id="SUZ68413.1"/>
    </source>
</evidence>
<dbReference type="AlphaFoldDB" id="A0A381PSG6"/>